<organism evidence="2 3">
    <name type="scientific">Cardiocondyla obscurior</name>
    <dbReference type="NCBI Taxonomy" id="286306"/>
    <lineage>
        <taxon>Eukaryota</taxon>
        <taxon>Metazoa</taxon>
        <taxon>Ecdysozoa</taxon>
        <taxon>Arthropoda</taxon>
        <taxon>Hexapoda</taxon>
        <taxon>Insecta</taxon>
        <taxon>Pterygota</taxon>
        <taxon>Neoptera</taxon>
        <taxon>Endopterygota</taxon>
        <taxon>Hymenoptera</taxon>
        <taxon>Apocrita</taxon>
        <taxon>Aculeata</taxon>
        <taxon>Formicoidea</taxon>
        <taxon>Formicidae</taxon>
        <taxon>Myrmicinae</taxon>
        <taxon>Cardiocondyla</taxon>
    </lineage>
</organism>
<evidence type="ECO:0008006" key="4">
    <source>
        <dbReference type="Google" id="ProtNLM"/>
    </source>
</evidence>
<sequence>MVGRSHWRHYQCITPILAGPAALFLFFPNLHHAHAHLPGPTELGEHLREPGRQAARGRHMAHAKYNEKHFLEKSSAVEPVNLFALSHFLILLTHIHNIFKERRK</sequence>
<reference evidence="2 3" key="1">
    <citation type="submission" date="2023-03" db="EMBL/GenBank/DDBJ databases">
        <title>High recombination rates correlate with genetic variation in Cardiocondyla obscurior ants.</title>
        <authorList>
            <person name="Errbii M."/>
        </authorList>
    </citation>
    <scope>NUCLEOTIDE SEQUENCE [LARGE SCALE GENOMIC DNA]</scope>
    <source>
        <strain evidence="2">Alpha-2009</strain>
        <tissue evidence="2">Whole body</tissue>
    </source>
</reference>
<evidence type="ECO:0000313" key="3">
    <source>
        <dbReference type="Proteomes" id="UP001430953"/>
    </source>
</evidence>
<dbReference type="EMBL" id="JADYXP020000004">
    <property type="protein sequence ID" value="KAL0125561.1"/>
    <property type="molecule type" value="Genomic_DNA"/>
</dbReference>
<feature type="transmembrane region" description="Helical" evidence="1">
    <location>
        <begin position="12"/>
        <end position="30"/>
    </location>
</feature>
<name>A0AAW2GE88_9HYME</name>
<dbReference type="Proteomes" id="UP001430953">
    <property type="component" value="Unassembled WGS sequence"/>
</dbReference>
<comment type="caution">
    <text evidence="2">The sequence shown here is derived from an EMBL/GenBank/DDBJ whole genome shotgun (WGS) entry which is preliminary data.</text>
</comment>
<proteinExistence type="predicted"/>
<keyword evidence="1" id="KW-0812">Transmembrane</keyword>
<evidence type="ECO:0000313" key="2">
    <source>
        <dbReference type="EMBL" id="KAL0125561.1"/>
    </source>
</evidence>
<dbReference type="AlphaFoldDB" id="A0AAW2GE88"/>
<keyword evidence="1" id="KW-1133">Transmembrane helix</keyword>
<accession>A0AAW2GE88</accession>
<feature type="transmembrane region" description="Helical" evidence="1">
    <location>
        <begin position="80"/>
        <end position="99"/>
    </location>
</feature>
<gene>
    <name evidence="2" type="ORF">PUN28_004583</name>
</gene>
<keyword evidence="1" id="KW-0472">Membrane</keyword>
<keyword evidence="3" id="KW-1185">Reference proteome</keyword>
<protein>
    <recommendedName>
        <fullName evidence="4">Secreted protein</fullName>
    </recommendedName>
</protein>
<evidence type="ECO:0000256" key="1">
    <source>
        <dbReference type="SAM" id="Phobius"/>
    </source>
</evidence>